<feature type="region of interest" description="Disordered" evidence="1">
    <location>
        <begin position="119"/>
        <end position="178"/>
    </location>
</feature>
<proteinExistence type="predicted"/>
<gene>
    <name evidence="2" type="ORF">HYALB_00004406</name>
</gene>
<evidence type="ECO:0000256" key="1">
    <source>
        <dbReference type="SAM" id="MobiDB-lite"/>
    </source>
</evidence>
<dbReference type="AlphaFoldDB" id="A0A9N9PTJ7"/>
<dbReference type="OrthoDB" id="4226666at2759"/>
<dbReference type="EMBL" id="CAJVRM010000109">
    <property type="protein sequence ID" value="CAG8974608.1"/>
    <property type="molecule type" value="Genomic_DNA"/>
</dbReference>
<protein>
    <recommendedName>
        <fullName evidence="4">Zn(2)-C6 fungal-type domain-containing protein</fullName>
    </recommendedName>
</protein>
<name>A0A9N9PTJ7_9HELO</name>
<feature type="compositionally biased region" description="Basic and acidic residues" evidence="1">
    <location>
        <begin position="164"/>
        <end position="178"/>
    </location>
</feature>
<evidence type="ECO:0000313" key="2">
    <source>
        <dbReference type="EMBL" id="CAG8974608.1"/>
    </source>
</evidence>
<feature type="region of interest" description="Disordered" evidence="1">
    <location>
        <begin position="519"/>
        <end position="554"/>
    </location>
</feature>
<dbReference type="PANTHER" id="PTHR35392">
    <property type="entry name" value="ZN(II)2CYS6 TRANSCRIPTION FACTOR (EUROFUNG)-RELATED-RELATED"/>
    <property type="match status" value="1"/>
</dbReference>
<organism evidence="2 3">
    <name type="scientific">Hymenoscyphus albidus</name>
    <dbReference type="NCBI Taxonomy" id="595503"/>
    <lineage>
        <taxon>Eukaryota</taxon>
        <taxon>Fungi</taxon>
        <taxon>Dikarya</taxon>
        <taxon>Ascomycota</taxon>
        <taxon>Pezizomycotina</taxon>
        <taxon>Leotiomycetes</taxon>
        <taxon>Helotiales</taxon>
        <taxon>Helotiaceae</taxon>
        <taxon>Hymenoscyphus</taxon>
    </lineage>
</organism>
<reference evidence="2" key="1">
    <citation type="submission" date="2021-07" db="EMBL/GenBank/DDBJ databases">
        <authorList>
            <person name="Durling M."/>
        </authorList>
    </citation>
    <scope>NUCLEOTIDE SEQUENCE</scope>
</reference>
<keyword evidence="3" id="KW-1185">Reference proteome</keyword>
<evidence type="ECO:0008006" key="4">
    <source>
        <dbReference type="Google" id="ProtNLM"/>
    </source>
</evidence>
<feature type="compositionally biased region" description="Polar residues" evidence="1">
    <location>
        <begin position="128"/>
        <end position="142"/>
    </location>
</feature>
<dbReference type="InterPro" id="IPR052973">
    <property type="entry name" value="Fungal_sec-metab_reg_TF"/>
</dbReference>
<sequence length="1027" mass="115496">MTGNVMFARNYSQPYAKHASFPGGHHSNNVFDPNAFHSTSFMSESNHQSPNVSDSAPRHKRHCLQPEQDRAGEEIYGPTLKCVQSIFDTCEYTSSTGEANEIISKTSLPPTGDPFSLTQFVPSDMGTFRSSKTVSPTPQSHAPGSHPQHQKAIPQETFKSSQVHSEDPKPFSRLERDNRDVFKSSSSLSSSVVANDGLGSRADFSPTWTSTSGESCQVSEVGNEYTMQHYGDGCTFGSTELEPNSWAFHGIEGSSNRPWIPTIFTGNFSDVNPSPIDFSIRSDFSQVLPFNTLRGQSDFNSVLMDINHGYFPPNSWVNSLQGTNRDPELRSQFNFGTDDETRSLQTAHSHSIEEDSILNEGLSMAENWTPSAMLENHTTERLEAFSRISESPLIEQDLSGMVGELPDIQQFFDYDPPSTAPHPMYKATEQTDTPEEVSPSVSTESLVVCGPKISKDSSNQTVNIEYPSLGLILVEDTPELREYISRSKKNIKRYDISMLDEKSSETASDFNNTFVDEGFTDASKTRPKSSAQKRGLRRELGRRNGPLSVDKRKHASATRKEGACLRCRLSRTSCGKGEICEPCRKHLAMLPSLICCRAYFKEFSALFLPERLFRPYQSSFLIQQLQANQVATVDDSQFEINVSSGPNYPPIPITVHVLRGNKEFFKFKKIMTDSNKDSSFVSFDTRPLGIPDHFLTQKIQHRLLEHIEAIVEGERNYGEVLYDNTSQFTWDVHEALSKLYHANPQNKVYKSCMSLYAMQYFMTKSISLQPGFVESAWSNKYGPLEFNMLSPNLSMVNDQLKAVMSPLIREAYVEVLDSLDKLLRPKQQKLWAESFFCIQTLCMCAEMVQTNMDLRVVRALRDSSGGEGAAANLREESIDVCRKLDDVAIKNAETGFHLLYSKSKILKDGGIRDHSFNPIRNGVEVVRKENLGHNTEEFVDRLRTIANNHKHDFSDAASRLSFDGSRDVLEDHLVFRKHNSGRLVMACFVCNLHRKSQNSSPKKFETLSVHNFRTSASYFTFTRSASD</sequence>
<evidence type="ECO:0000313" key="3">
    <source>
        <dbReference type="Proteomes" id="UP000701801"/>
    </source>
</evidence>
<comment type="caution">
    <text evidence="2">The sequence shown here is derived from an EMBL/GenBank/DDBJ whole genome shotgun (WGS) entry which is preliminary data.</text>
</comment>
<dbReference type="Proteomes" id="UP000701801">
    <property type="component" value="Unassembled WGS sequence"/>
</dbReference>
<dbReference type="PANTHER" id="PTHR35392:SF3">
    <property type="entry name" value="ZN(2)-C6 FUNGAL-TYPE DOMAIN-CONTAINING PROTEIN"/>
    <property type="match status" value="1"/>
</dbReference>
<accession>A0A9N9PTJ7</accession>